<keyword evidence="1" id="KW-0418">Kinase</keyword>
<dbReference type="InterPro" id="IPR015915">
    <property type="entry name" value="Kelch-typ_b-propeller"/>
</dbReference>
<keyword evidence="1" id="KW-0808">Transferase</keyword>
<accession>F9WTL4</accession>
<evidence type="ECO:0000313" key="1">
    <source>
        <dbReference type="EMBL" id="CCD20907.1"/>
    </source>
</evidence>
<reference evidence="1 2" key="1">
    <citation type="journal article" date="2012" name="Proc. Natl. Acad. Sci. U.S.A.">
        <title>Antigenic diversity is generated by distinct evolutionary mechanisms in African trypanosome species.</title>
        <authorList>
            <person name="Jackson A.P."/>
            <person name="Berry A."/>
            <person name="Aslett M."/>
            <person name="Allison H.C."/>
            <person name="Burton P."/>
            <person name="Vavrova-Anderson J."/>
            <person name="Brown R."/>
            <person name="Browne H."/>
            <person name="Corton N."/>
            <person name="Hauser H."/>
            <person name="Gamble J."/>
            <person name="Gilderthorp R."/>
            <person name="Marcello L."/>
            <person name="McQuillan J."/>
            <person name="Otto T.D."/>
            <person name="Quail M.A."/>
            <person name="Sanders M.J."/>
            <person name="van Tonder A."/>
            <person name="Ginger M.L."/>
            <person name="Field M.C."/>
            <person name="Barry J.D."/>
            <person name="Hertz-Fowler C."/>
            <person name="Berriman M."/>
        </authorList>
    </citation>
    <scope>NUCLEOTIDE SEQUENCE</scope>
    <source>
        <strain evidence="1 2">Y486</strain>
    </source>
</reference>
<evidence type="ECO:0000313" key="2">
    <source>
        <dbReference type="Proteomes" id="UP000009027"/>
    </source>
</evidence>
<sequence>MNSTKQPIVLAGPTAAVRVDDAGGTGNPALFIVGPCIYYSALEQPENASITRERYSTIFQLSNDLRSVEYRYKIGLQRGGPNQRNGTSNISVKARPGAESLFRVNASCVSRGSLILIIGGVNVDTGEALRSVDVYDTKRRQYIENPFSLKEAVQRPLVAVDSKLLYIAGGEKQELVRHPKSLHQSFGSDTGAGGVPHKQGNFTVVGEMDDNDNETLKYWSPSASVQAVMLKEDLMDNDEDSTAFFVGDLPPNAELLVSIDGKQNGDNHMFTVNGELCVFVGRGIVNCLDIVEYFSMNYPREKASDLWKPVALIDTPPPSEASSPFTFMFPAGVLGTVLVLMNVGGFDPLGQPSNLVSYHVGGVFVASVTKIDMIKPINEPLRIVLQPPCSGHVRLSRNFICNGNAAATNDTEVVTTEDKG</sequence>
<protein>
    <submittedName>
        <fullName evidence="1">Protein kinase, putative</fullName>
    </submittedName>
</protein>
<dbReference type="VEuPathDB" id="TriTrypDB:TvY486_0037890"/>
<feature type="non-terminal residue" evidence="1">
    <location>
        <position position="420"/>
    </location>
</feature>
<dbReference type="GO" id="GO:0016301">
    <property type="term" value="F:kinase activity"/>
    <property type="evidence" value="ECO:0007669"/>
    <property type="project" value="UniProtKB-KW"/>
</dbReference>
<dbReference type="Proteomes" id="UP000009027">
    <property type="component" value="Unassembled WGS sequence"/>
</dbReference>
<organism evidence="1 2">
    <name type="scientific">Trypanosoma vivax (strain Y486)</name>
    <dbReference type="NCBI Taxonomy" id="1055687"/>
    <lineage>
        <taxon>Eukaryota</taxon>
        <taxon>Discoba</taxon>
        <taxon>Euglenozoa</taxon>
        <taxon>Kinetoplastea</taxon>
        <taxon>Metakinetoplastina</taxon>
        <taxon>Trypanosomatida</taxon>
        <taxon>Trypanosomatidae</taxon>
        <taxon>Trypanosoma</taxon>
        <taxon>Duttonella</taxon>
    </lineage>
</organism>
<keyword evidence="2" id="KW-1185">Reference proteome</keyword>
<dbReference type="SUPFAM" id="SSF117281">
    <property type="entry name" value="Kelch motif"/>
    <property type="match status" value="1"/>
</dbReference>
<proteinExistence type="predicted"/>
<name>F9WTL4_TRYVY</name>
<dbReference type="Pfam" id="PF01344">
    <property type="entry name" value="Kelch_1"/>
    <property type="match status" value="1"/>
</dbReference>
<dbReference type="InterPro" id="IPR006652">
    <property type="entry name" value="Kelch_1"/>
</dbReference>
<dbReference type="Gene3D" id="2.120.10.80">
    <property type="entry name" value="Kelch-type beta propeller"/>
    <property type="match status" value="1"/>
</dbReference>
<gene>
    <name evidence="1" type="ORF">TvY486_0037890</name>
</gene>
<dbReference type="AlphaFoldDB" id="F9WTL4"/>
<dbReference type="EMBL" id="CAEX01006561">
    <property type="protein sequence ID" value="CCD20907.1"/>
    <property type="molecule type" value="Genomic_DNA"/>
</dbReference>